<reference evidence="1" key="1">
    <citation type="journal article" date="2017" name="Appl. Environ. Microbiol.">
        <title>Molecular characterization of an Endozoicomonas-like organism causing infection in king scallop Pecten maximus L.</title>
        <authorList>
            <person name="Cano I."/>
            <person name="van Aerle R."/>
            <person name="Ross S."/>
            <person name="Verner-Jeffreys D.W."/>
            <person name="Paley R.K."/>
            <person name="Rimmer G."/>
            <person name="Ryder D."/>
            <person name="Hooper P."/>
            <person name="Stone D."/>
            <person name="Feist S.W."/>
        </authorList>
    </citation>
    <scope>NUCLEOTIDE SEQUENCE</scope>
</reference>
<organism evidence="1">
    <name type="scientific">invertebrate metagenome</name>
    <dbReference type="NCBI Taxonomy" id="1711999"/>
    <lineage>
        <taxon>unclassified sequences</taxon>
        <taxon>metagenomes</taxon>
        <taxon>organismal metagenomes</taxon>
    </lineage>
</organism>
<protein>
    <submittedName>
        <fullName evidence="1">Uncharacterized protein</fullName>
    </submittedName>
</protein>
<dbReference type="EMBL" id="NSIT01000064">
    <property type="protein sequence ID" value="PJE79513.1"/>
    <property type="molecule type" value="Genomic_DNA"/>
</dbReference>
<evidence type="ECO:0000313" key="1">
    <source>
        <dbReference type="EMBL" id="PJE79513.1"/>
    </source>
</evidence>
<sequence length="131" mass="15542">MTHLKGILLLLCILYFSSCVATEWQQEIDPKEIYFTHSRIMKYFSCGRSVDHTIRQLLSGSLLVSEIPKITVRFDGIYYYSENNRRLFVFKSLREKGVLNSIVVRIKDIPDTRRKKNKYSPEKYSLHARYK</sequence>
<accession>A0A2H9T8H2</accession>
<comment type="caution">
    <text evidence="1">The sequence shown here is derived from an EMBL/GenBank/DDBJ whole genome shotgun (WGS) entry which is preliminary data.</text>
</comment>
<dbReference type="PANTHER" id="PTHR35378">
    <property type="entry name" value="UNNAMED PRODUCT"/>
    <property type="match status" value="1"/>
</dbReference>
<dbReference type="AlphaFoldDB" id="A0A2H9T8H2"/>
<proteinExistence type="predicted"/>
<name>A0A2H9T8H2_9ZZZZ</name>
<dbReference type="PANTHER" id="PTHR35378:SF1">
    <property type="entry name" value="C2H2-TYPE DOMAIN-CONTAINING PROTEIN"/>
    <property type="match status" value="1"/>
</dbReference>
<gene>
    <name evidence="1" type="ORF">CI610_01519</name>
</gene>